<comment type="caution">
    <text evidence="1">The sequence shown here is derived from an EMBL/GenBank/DDBJ whole genome shotgun (WGS) entry which is preliminary data.</text>
</comment>
<dbReference type="AlphaFoldDB" id="A0A846LRX4"/>
<dbReference type="Proteomes" id="UP000552836">
    <property type="component" value="Unassembled WGS sequence"/>
</dbReference>
<proteinExistence type="predicted"/>
<protein>
    <submittedName>
        <fullName evidence="1">Uncharacterized protein</fullName>
    </submittedName>
</protein>
<dbReference type="RefSeq" id="WP_166757782.1">
    <property type="nucleotide sequence ID" value="NZ_BAABJU010000059.1"/>
</dbReference>
<accession>A0A846LRX4</accession>
<name>A0A846LRX4_9ACTN</name>
<evidence type="ECO:0000313" key="1">
    <source>
        <dbReference type="EMBL" id="NIH70231.1"/>
    </source>
</evidence>
<gene>
    <name evidence="1" type="ORF">FB380_004741</name>
</gene>
<reference evidence="1 2" key="1">
    <citation type="submission" date="2020-02" db="EMBL/GenBank/DDBJ databases">
        <title>Sequencing the genomes of 1000 actinobacteria strains.</title>
        <authorList>
            <person name="Klenk H.-P."/>
        </authorList>
    </citation>
    <scope>NUCLEOTIDE SEQUENCE [LARGE SCALE GENOMIC DNA]</scope>
    <source>
        <strain evidence="1 2">DSM 45201</strain>
    </source>
</reference>
<dbReference type="EMBL" id="JAAMPA010000004">
    <property type="protein sequence ID" value="NIH70231.1"/>
    <property type="molecule type" value="Genomic_DNA"/>
</dbReference>
<evidence type="ECO:0000313" key="2">
    <source>
        <dbReference type="Proteomes" id="UP000552836"/>
    </source>
</evidence>
<organism evidence="1 2">
    <name type="scientific">Modestobacter marinus</name>
    <dbReference type="NCBI Taxonomy" id="477641"/>
    <lineage>
        <taxon>Bacteria</taxon>
        <taxon>Bacillati</taxon>
        <taxon>Actinomycetota</taxon>
        <taxon>Actinomycetes</taxon>
        <taxon>Geodermatophilales</taxon>
        <taxon>Geodermatophilaceae</taxon>
        <taxon>Modestobacter</taxon>
    </lineage>
</organism>
<sequence>MAKGAQSVTVGIVVGQDDWSLRPDSQRLARERAYEALHRAVGRLGVVMAGAITEQVMDNQRRGVQLVLTVPTHEVDAGGSAETAKALAT</sequence>